<feature type="transmembrane region" description="Helical" evidence="9">
    <location>
        <begin position="21"/>
        <end position="42"/>
    </location>
</feature>
<keyword evidence="7" id="KW-0675">Receptor</keyword>
<keyword evidence="3 9" id="KW-0812">Transmembrane</keyword>
<evidence type="ECO:0000256" key="5">
    <source>
        <dbReference type="ARBA" id="ARBA00022989"/>
    </source>
</evidence>
<proteinExistence type="predicted"/>
<evidence type="ECO:0000256" key="6">
    <source>
        <dbReference type="ARBA" id="ARBA00023136"/>
    </source>
</evidence>
<evidence type="ECO:0000256" key="4">
    <source>
        <dbReference type="ARBA" id="ARBA00022725"/>
    </source>
</evidence>
<dbReference type="GO" id="GO:0004984">
    <property type="term" value="F:olfactory receptor activity"/>
    <property type="evidence" value="ECO:0007669"/>
    <property type="project" value="InterPro"/>
</dbReference>
<dbReference type="Pfam" id="PF02949">
    <property type="entry name" value="7tm_6"/>
    <property type="match status" value="1"/>
</dbReference>
<keyword evidence="6 9" id="KW-0472">Membrane</keyword>
<organism evidence="10 11">
    <name type="scientific">Acanthoscelides obtectus</name>
    <name type="common">Bean weevil</name>
    <name type="synonym">Bruchus obtectus</name>
    <dbReference type="NCBI Taxonomy" id="200917"/>
    <lineage>
        <taxon>Eukaryota</taxon>
        <taxon>Metazoa</taxon>
        <taxon>Ecdysozoa</taxon>
        <taxon>Arthropoda</taxon>
        <taxon>Hexapoda</taxon>
        <taxon>Insecta</taxon>
        <taxon>Pterygota</taxon>
        <taxon>Neoptera</taxon>
        <taxon>Endopterygota</taxon>
        <taxon>Coleoptera</taxon>
        <taxon>Polyphaga</taxon>
        <taxon>Cucujiformia</taxon>
        <taxon>Chrysomeloidea</taxon>
        <taxon>Chrysomelidae</taxon>
        <taxon>Bruchinae</taxon>
        <taxon>Bruchini</taxon>
        <taxon>Acanthoscelides</taxon>
    </lineage>
</organism>
<comment type="caution">
    <text evidence="10">The sequence shown here is derived from an EMBL/GenBank/DDBJ whole genome shotgun (WGS) entry which is preliminary data.</text>
</comment>
<evidence type="ECO:0000313" key="11">
    <source>
        <dbReference type="Proteomes" id="UP001152888"/>
    </source>
</evidence>
<sequence length="43" mass="4970">MILRSQRPLKLKAAFICDISLETFVSIIKTAYSYFTLLLYIAN</sequence>
<keyword evidence="2" id="KW-0716">Sensory transduction</keyword>
<comment type="subcellular location">
    <subcellularLocation>
        <location evidence="1">Membrane</location>
        <topology evidence="1">Multi-pass membrane protein</topology>
    </subcellularLocation>
</comment>
<evidence type="ECO:0000256" key="1">
    <source>
        <dbReference type="ARBA" id="ARBA00004141"/>
    </source>
</evidence>
<evidence type="ECO:0000313" key="10">
    <source>
        <dbReference type="EMBL" id="CAH1987512.1"/>
    </source>
</evidence>
<dbReference type="OrthoDB" id="6614360at2759"/>
<dbReference type="AlphaFoldDB" id="A0A9P0PKE7"/>
<evidence type="ECO:0000256" key="3">
    <source>
        <dbReference type="ARBA" id="ARBA00022692"/>
    </source>
</evidence>
<dbReference type="EMBL" id="CAKOFQ010007020">
    <property type="protein sequence ID" value="CAH1987512.1"/>
    <property type="molecule type" value="Genomic_DNA"/>
</dbReference>
<dbReference type="GO" id="GO:0005549">
    <property type="term" value="F:odorant binding"/>
    <property type="evidence" value="ECO:0007669"/>
    <property type="project" value="InterPro"/>
</dbReference>
<name>A0A9P0PKE7_ACAOB</name>
<evidence type="ECO:0000256" key="7">
    <source>
        <dbReference type="ARBA" id="ARBA00023170"/>
    </source>
</evidence>
<dbReference type="InterPro" id="IPR004117">
    <property type="entry name" value="7tm6_olfct_rcpt"/>
</dbReference>
<keyword evidence="4" id="KW-0552">Olfaction</keyword>
<dbReference type="GO" id="GO:0016020">
    <property type="term" value="C:membrane"/>
    <property type="evidence" value="ECO:0007669"/>
    <property type="project" value="UniProtKB-SubCell"/>
</dbReference>
<keyword evidence="8" id="KW-0807">Transducer</keyword>
<accession>A0A9P0PKE7</accession>
<evidence type="ECO:0000256" key="2">
    <source>
        <dbReference type="ARBA" id="ARBA00022606"/>
    </source>
</evidence>
<evidence type="ECO:0000256" key="9">
    <source>
        <dbReference type="SAM" id="Phobius"/>
    </source>
</evidence>
<keyword evidence="5 9" id="KW-1133">Transmembrane helix</keyword>
<keyword evidence="11" id="KW-1185">Reference proteome</keyword>
<gene>
    <name evidence="10" type="ORF">ACAOBT_LOCUS17891</name>
</gene>
<reference evidence="10" key="1">
    <citation type="submission" date="2022-03" db="EMBL/GenBank/DDBJ databases">
        <authorList>
            <person name="Sayadi A."/>
        </authorList>
    </citation>
    <scope>NUCLEOTIDE SEQUENCE</scope>
</reference>
<dbReference type="Proteomes" id="UP001152888">
    <property type="component" value="Unassembled WGS sequence"/>
</dbReference>
<protein>
    <submittedName>
        <fullName evidence="10">Uncharacterized protein</fullName>
    </submittedName>
</protein>
<evidence type="ECO:0000256" key="8">
    <source>
        <dbReference type="ARBA" id="ARBA00023224"/>
    </source>
</evidence>
<dbReference type="GO" id="GO:0007165">
    <property type="term" value="P:signal transduction"/>
    <property type="evidence" value="ECO:0007669"/>
    <property type="project" value="UniProtKB-KW"/>
</dbReference>